<dbReference type="Pfam" id="PF03524">
    <property type="entry name" value="CagX"/>
    <property type="match status" value="1"/>
</dbReference>
<dbReference type="RefSeq" id="WP_071662179.1">
    <property type="nucleotide sequence ID" value="NZ_LUKY01000031.1"/>
</dbReference>
<evidence type="ECO:0000313" key="4">
    <source>
        <dbReference type="EMBL" id="OIZ95520.1"/>
    </source>
</evidence>
<comment type="caution">
    <text evidence="4">The sequence shown here is derived from an EMBL/GenBank/DDBJ whole genome shotgun (WGS) entry which is preliminary data.</text>
</comment>
<feature type="chain" id="PRO_5009649172" description="P-type conjugative transfer protein TrbG" evidence="3">
    <location>
        <begin position="22"/>
        <end position="307"/>
    </location>
</feature>
<dbReference type="AlphaFoldDB" id="A0A1J8NK63"/>
<evidence type="ECO:0000256" key="2">
    <source>
        <dbReference type="ARBA" id="ARBA00022729"/>
    </source>
</evidence>
<organism evidence="4 5">
    <name type="scientific">Candidatus Rickettsiella isopodorum</name>
    <dbReference type="NCBI Taxonomy" id="1225476"/>
    <lineage>
        <taxon>Bacteria</taxon>
        <taxon>Pseudomonadati</taxon>
        <taxon>Pseudomonadota</taxon>
        <taxon>Gammaproteobacteria</taxon>
        <taxon>Legionellales</taxon>
        <taxon>Coxiellaceae</taxon>
        <taxon>Rickettsiella</taxon>
    </lineage>
</organism>
<proteinExistence type="inferred from homology"/>
<accession>A0A1J8NK63</accession>
<evidence type="ECO:0000256" key="1">
    <source>
        <dbReference type="ARBA" id="ARBA00006135"/>
    </source>
</evidence>
<dbReference type="CDD" id="cd06911">
    <property type="entry name" value="VirB9_CagX_TrbG"/>
    <property type="match status" value="1"/>
</dbReference>
<comment type="similarity">
    <text evidence="1">Belongs to the TrbG/VirB9 family.</text>
</comment>
<protein>
    <recommendedName>
        <fullName evidence="6">P-type conjugative transfer protein TrbG</fullName>
    </recommendedName>
</protein>
<dbReference type="InterPro" id="IPR038161">
    <property type="entry name" value="VirB9/CagX/TrbG_C_sf"/>
</dbReference>
<gene>
    <name evidence="4" type="ORF">A1D18_02110</name>
</gene>
<evidence type="ECO:0000313" key="5">
    <source>
        <dbReference type="Proteomes" id="UP000183924"/>
    </source>
</evidence>
<dbReference type="InterPro" id="IPR033645">
    <property type="entry name" value="VirB9/CagX/TrbG_C"/>
</dbReference>
<dbReference type="OrthoDB" id="5357875at2"/>
<dbReference type="NCBIfam" id="TIGR02775">
    <property type="entry name" value="TrbG_Ti"/>
    <property type="match status" value="1"/>
</dbReference>
<dbReference type="EMBL" id="LUKY01000031">
    <property type="protein sequence ID" value="OIZ95520.1"/>
    <property type="molecule type" value="Genomic_DNA"/>
</dbReference>
<reference evidence="4 5" key="1">
    <citation type="submission" date="2016-03" db="EMBL/GenBank/DDBJ databases">
        <title>Comparative genomics of Rickettsiella.</title>
        <authorList>
            <person name="Chandler C."/>
            <person name="Wang Y."/>
        </authorList>
    </citation>
    <scope>NUCLEOTIDE SEQUENCE [LARGE SCALE GENOMIC DNA]</scope>
    <source>
        <strain evidence="4 5">RCFS May 2013</strain>
    </source>
</reference>
<dbReference type="InterPro" id="IPR014142">
    <property type="entry name" value="TrbG_Ti"/>
</dbReference>
<keyword evidence="5" id="KW-1185">Reference proteome</keyword>
<name>A0A1J8NK63_9COXI</name>
<feature type="signal peptide" evidence="3">
    <location>
        <begin position="1"/>
        <end position="21"/>
    </location>
</feature>
<dbReference type="Gene3D" id="2.60.40.2500">
    <property type="match status" value="1"/>
</dbReference>
<dbReference type="InterPro" id="IPR010258">
    <property type="entry name" value="Conjugal_tfr_TrbG/VirB9/CagX"/>
</dbReference>
<dbReference type="Proteomes" id="UP000183924">
    <property type="component" value="Unassembled WGS sequence"/>
</dbReference>
<sequence>MQIKMIGSILLFMLISGCASLAEPAPVFIPAKKNQLQPQPAIIKKSNYHLSYGTDPALEQAFARYLKSGKAPNIVSKGFVNFAYSDNDEPIINTIPLQETVVSLEPGEKFENISTGDPSRWSYAIATSGQGSLQQQHILIKPSAPGISTNMVITTNKRIYNLRLLSGSNPDSNSMRMVRFWYPAEMQAAATAGTSDAMSTAADVALNHLNFDYQLSSTRGHSLPSWKPTRIFDDGTHTYIQFPATMASTDMPVLFVLRGKSNELVNYRYQSPYFVVDKLFKQAVLILGVGRAQTRLLITNKMYARAL</sequence>
<dbReference type="STRING" id="1225476.A1D18_02110"/>
<evidence type="ECO:0008006" key="6">
    <source>
        <dbReference type="Google" id="ProtNLM"/>
    </source>
</evidence>
<dbReference type="PROSITE" id="PS51257">
    <property type="entry name" value="PROKAR_LIPOPROTEIN"/>
    <property type="match status" value="1"/>
</dbReference>
<evidence type="ECO:0000256" key="3">
    <source>
        <dbReference type="SAM" id="SignalP"/>
    </source>
</evidence>
<keyword evidence="2 3" id="KW-0732">Signal</keyword>